<dbReference type="InterPro" id="IPR001653">
    <property type="entry name" value="DAP_epimerase_DapF"/>
</dbReference>
<dbReference type="EC" id="5.1.1.7" evidence="3 4"/>
<gene>
    <name evidence="5" type="primary">dapF_1</name>
    <name evidence="3" type="synonym">dapF</name>
    <name evidence="5" type="ORF">MSP8886_00674</name>
</gene>
<feature type="binding site" evidence="3">
    <location>
        <position position="11"/>
    </location>
    <ligand>
        <name>substrate</name>
    </ligand>
</feature>
<keyword evidence="2 3" id="KW-0413">Isomerase</keyword>
<protein>
    <recommendedName>
        <fullName evidence="3 4">Diaminopimelate epimerase</fullName>
        <shortName evidence="3">DAP epimerase</shortName>
        <ecNumber evidence="3 4">5.1.1.7</ecNumber>
    </recommendedName>
    <alternativeName>
        <fullName evidence="3">PLP-independent amino acid racemase</fullName>
    </alternativeName>
</protein>
<keyword evidence="3" id="KW-0457">Lysine biosynthesis</keyword>
<comment type="caution">
    <text evidence="3">Lacks conserved residue(s) required for the propagation of feature annotation.</text>
</comment>
<dbReference type="EMBL" id="FLOB01000001">
    <property type="protein sequence ID" value="SBS26687.1"/>
    <property type="molecule type" value="Genomic_DNA"/>
</dbReference>
<keyword evidence="3" id="KW-0028">Amino-acid biosynthesis</keyword>
<comment type="subcellular location">
    <subcellularLocation>
        <location evidence="3">Cytoplasm</location>
    </subcellularLocation>
</comment>
<reference evidence="5 6" key="1">
    <citation type="submission" date="2016-06" db="EMBL/GenBank/DDBJ databases">
        <authorList>
            <person name="Kjaerup R.B."/>
            <person name="Dalgaard T.S."/>
            <person name="Juul-Madsen H.R."/>
        </authorList>
    </citation>
    <scope>NUCLEOTIDE SEQUENCE [LARGE SCALE GENOMIC DNA]</scope>
    <source>
        <strain evidence="5 6">CECT 8886</strain>
    </source>
</reference>
<dbReference type="Gene3D" id="3.10.310.10">
    <property type="entry name" value="Diaminopimelate Epimerase, Chain A, domain 1"/>
    <property type="match status" value="2"/>
</dbReference>
<dbReference type="PANTHER" id="PTHR31689:SF0">
    <property type="entry name" value="DIAMINOPIMELATE EPIMERASE"/>
    <property type="match status" value="1"/>
</dbReference>
<dbReference type="PANTHER" id="PTHR31689">
    <property type="entry name" value="DIAMINOPIMELATE EPIMERASE, CHLOROPLASTIC"/>
    <property type="match status" value="1"/>
</dbReference>
<dbReference type="HAMAP" id="MF_00197">
    <property type="entry name" value="DAP_epimerase"/>
    <property type="match status" value="1"/>
</dbReference>
<feature type="binding site" evidence="3">
    <location>
        <position position="158"/>
    </location>
    <ligand>
        <name>substrate</name>
    </ligand>
</feature>
<feature type="binding site" evidence="3">
    <location>
        <begin position="73"/>
        <end position="74"/>
    </location>
    <ligand>
        <name>substrate</name>
    </ligand>
</feature>
<comment type="subunit">
    <text evidence="3">Homodimer.</text>
</comment>
<organism evidence="5 6">
    <name type="scientific">Marinomonas spartinae</name>
    <dbReference type="NCBI Taxonomy" id="1792290"/>
    <lineage>
        <taxon>Bacteria</taxon>
        <taxon>Pseudomonadati</taxon>
        <taxon>Pseudomonadota</taxon>
        <taxon>Gammaproteobacteria</taxon>
        <taxon>Oceanospirillales</taxon>
        <taxon>Oceanospirillaceae</taxon>
        <taxon>Marinomonas</taxon>
    </lineage>
</organism>
<dbReference type="UniPathway" id="UPA00034">
    <property type="reaction ID" value="UER00025"/>
</dbReference>
<name>A0A1A8T6H4_9GAMM</name>
<accession>A0A1A8T6H4</accession>
<evidence type="ECO:0000256" key="2">
    <source>
        <dbReference type="ARBA" id="ARBA00023235"/>
    </source>
</evidence>
<keyword evidence="6" id="KW-1185">Reference proteome</keyword>
<keyword evidence="3" id="KW-0963">Cytoplasm</keyword>
<evidence type="ECO:0000256" key="3">
    <source>
        <dbReference type="HAMAP-Rule" id="MF_00197"/>
    </source>
</evidence>
<evidence type="ECO:0000313" key="5">
    <source>
        <dbReference type="EMBL" id="SBS26687.1"/>
    </source>
</evidence>
<comment type="pathway">
    <text evidence="3">Amino-acid biosynthesis; L-lysine biosynthesis via DAP pathway; DL-2,6-diaminopimelate from LL-2,6-diaminopimelate: step 1/1.</text>
</comment>
<feature type="site" description="Could be important to modulate the pK values of the two catalytic cysteine residues" evidence="3">
    <location>
        <position position="209"/>
    </location>
</feature>
<dbReference type="SUPFAM" id="SSF54506">
    <property type="entry name" value="Diaminopimelate epimerase-like"/>
    <property type="match status" value="2"/>
</dbReference>
<dbReference type="STRING" id="1792290.MSP8886_00674"/>
<dbReference type="NCBIfam" id="TIGR00652">
    <property type="entry name" value="DapF"/>
    <property type="match status" value="1"/>
</dbReference>
<feature type="binding site" evidence="3">
    <location>
        <position position="63"/>
    </location>
    <ligand>
        <name>substrate</name>
    </ligand>
</feature>
<dbReference type="OrthoDB" id="9805408at2"/>
<feature type="binding site" evidence="3">
    <location>
        <position position="191"/>
    </location>
    <ligand>
        <name>substrate</name>
    </ligand>
</feature>
<evidence type="ECO:0000313" key="6">
    <source>
        <dbReference type="Proteomes" id="UP000092544"/>
    </source>
</evidence>
<evidence type="ECO:0000256" key="4">
    <source>
        <dbReference type="NCBIfam" id="TIGR00652"/>
    </source>
</evidence>
<dbReference type="GO" id="GO:0005829">
    <property type="term" value="C:cytosol"/>
    <property type="evidence" value="ECO:0007669"/>
    <property type="project" value="TreeGrafter"/>
</dbReference>
<feature type="site" description="Could be important to modulate the pK values of the two catalytic cysteine residues" evidence="3">
    <location>
        <position position="160"/>
    </location>
</feature>
<proteinExistence type="inferred from homology"/>
<dbReference type="Pfam" id="PF01678">
    <property type="entry name" value="DAP_epimerase"/>
    <property type="match status" value="2"/>
</dbReference>
<dbReference type="GO" id="GO:0009089">
    <property type="term" value="P:lysine biosynthetic process via diaminopimelate"/>
    <property type="evidence" value="ECO:0007669"/>
    <property type="project" value="UniProtKB-UniRule"/>
</dbReference>
<dbReference type="AlphaFoldDB" id="A0A1A8T6H4"/>
<evidence type="ECO:0000256" key="1">
    <source>
        <dbReference type="ARBA" id="ARBA00010219"/>
    </source>
</evidence>
<comment type="catalytic activity">
    <reaction evidence="3">
        <text>(2S,6S)-2,6-diaminopimelate = meso-2,6-diaminopimelate</text>
        <dbReference type="Rhea" id="RHEA:15393"/>
        <dbReference type="ChEBI" id="CHEBI:57609"/>
        <dbReference type="ChEBI" id="CHEBI:57791"/>
        <dbReference type="EC" id="5.1.1.7"/>
    </reaction>
</comment>
<dbReference type="Proteomes" id="UP000092544">
    <property type="component" value="Unassembled WGS sequence"/>
</dbReference>
<comment type="similarity">
    <text evidence="1 3">Belongs to the diaminopimelate epimerase family.</text>
</comment>
<dbReference type="RefSeq" id="WP_067012640.1">
    <property type="nucleotide sequence ID" value="NZ_FLOB01000001.1"/>
</dbReference>
<feature type="binding site" evidence="3">
    <location>
        <begin position="219"/>
        <end position="220"/>
    </location>
    <ligand>
        <name>substrate</name>
    </ligand>
</feature>
<feature type="binding site" evidence="3">
    <location>
        <begin position="209"/>
        <end position="210"/>
    </location>
    <ligand>
        <name>substrate</name>
    </ligand>
</feature>
<sequence length="282" mass="30731">MEFRKYHALGNVYLVVSPESFLDEPSALIIKNMCHKHYGVASDGVLIGPLPSKVANFGLRIFNPDASEAEKSGNGLRIFCRSLWDLGLVKDKPFTVETKGGVVKAQVLEEGRRVNVEMGKVSFMSRDIPVWGEPREVLLENLNVMGLNHVFSAVTIGNPHCVILSEAPTETMAKEFGPLIEHHPDFPNRTNVQFMQVIDRNHIVIEIWERGAGYTLASGSSSCAAAAVAYKLGLCDSSIKVMMPGGQIDIDIAADMTVSMSGSVTSVCHGQIDGECLSQVFH</sequence>
<dbReference type="GO" id="GO:0008837">
    <property type="term" value="F:diaminopimelate epimerase activity"/>
    <property type="evidence" value="ECO:0007669"/>
    <property type="project" value="UniProtKB-UniRule"/>
</dbReference>
<comment type="function">
    <text evidence="3">Catalyzes the stereoinversion of LL-2,6-diaminopimelate (L,L-DAP) to meso-diaminopimelate (meso-DAP), a precursor of L-lysine and an essential component of the bacterial peptidoglycan.</text>
</comment>